<name>A0A5C6FCI7_9BACT</name>
<proteinExistence type="predicted"/>
<evidence type="ECO:0000313" key="3">
    <source>
        <dbReference type="Proteomes" id="UP000318288"/>
    </source>
</evidence>
<evidence type="ECO:0008006" key="4">
    <source>
        <dbReference type="Google" id="ProtNLM"/>
    </source>
</evidence>
<reference evidence="2 3" key="1">
    <citation type="submission" date="2019-02" db="EMBL/GenBank/DDBJ databases">
        <title>Deep-cultivation of Planctomycetes and their phenomic and genomic characterization uncovers novel biology.</title>
        <authorList>
            <person name="Wiegand S."/>
            <person name="Jogler M."/>
            <person name="Boedeker C."/>
            <person name="Pinto D."/>
            <person name="Vollmers J."/>
            <person name="Rivas-Marin E."/>
            <person name="Kohn T."/>
            <person name="Peeters S.H."/>
            <person name="Heuer A."/>
            <person name="Rast P."/>
            <person name="Oberbeckmann S."/>
            <person name="Bunk B."/>
            <person name="Jeske O."/>
            <person name="Meyerdierks A."/>
            <person name="Storesund J.E."/>
            <person name="Kallscheuer N."/>
            <person name="Luecker S."/>
            <person name="Lage O.M."/>
            <person name="Pohl T."/>
            <person name="Merkel B.J."/>
            <person name="Hornburger P."/>
            <person name="Mueller R.-W."/>
            <person name="Bruemmer F."/>
            <person name="Labrenz M."/>
            <person name="Spormann A.M."/>
            <person name="Op Den Camp H."/>
            <person name="Overmann J."/>
            <person name="Amann R."/>
            <person name="Jetten M.S.M."/>
            <person name="Mascher T."/>
            <person name="Medema M.H."/>
            <person name="Devos D.P."/>
            <person name="Kaster A.-K."/>
            <person name="Ovreas L."/>
            <person name="Rohde M."/>
            <person name="Galperin M.Y."/>
            <person name="Jogler C."/>
        </authorList>
    </citation>
    <scope>NUCLEOTIDE SEQUENCE [LARGE SCALE GENOMIC DNA]</scope>
    <source>
        <strain evidence="2 3">Poly51</strain>
    </source>
</reference>
<feature type="chain" id="PRO_5022953626" description="Secreted protein" evidence="1">
    <location>
        <begin position="26"/>
        <end position="69"/>
    </location>
</feature>
<dbReference type="Proteomes" id="UP000318288">
    <property type="component" value="Unassembled WGS sequence"/>
</dbReference>
<feature type="signal peptide" evidence="1">
    <location>
        <begin position="1"/>
        <end position="25"/>
    </location>
</feature>
<evidence type="ECO:0000313" key="2">
    <source>
        <dbReference type="EMBL" id="TWU59168.1"/>
    </source>
</evidence>
<gene>
    <name evidence="2" type="ORF">Poly51_19540</name>
</gene>
<organism evidence="2 3">
    <name type="scientific">Rubripirellula tenax</name>
    <dbReference type="NCBI Taxonomy" id="2528015"/>
    <lineage>
        <taxon>Bacteria</taxon>
        <taxon>Pseudomonadati</taxon>
        <taxon>Planctomycetota</taxon>
        <taxon>Planctomycetia</taxon>
        <taxon>Pirellulales</taxon>
        <taxon>Pirellulaceae</taxon>
        <taxon>Rubripirellula</taxon>
    </lineage>
</organism>
<accession>A0A5C6FCI7</accession>
<evidence type="ECO:0000256" key="1">
    <source>
        <dbReference type="SAM" id="SignalP"/>
    </source>
</evidence>
<dbReference type="AlphaFoldDB" id="A0A5C6FCI7"/>
<keyword evidence="3" id="KW-1185">Reference proteome</keyword>
<dbReference type="EMBL" id="SJPW01000002">
    <property type="protein sequence ID" value="TWU59168.1"/>
    <property type="molecule type" value="Genomic_DNA"/>
</dbReference>
<sequence length="69" mass="7393" precursor="true">MNNNLNRRLQSFFVAALLVASLGIAGCGKEVNSVAEPPPNWKPTPVGEDDAYNARMEAEMSGQATEADQ</sequence>
<comment type="caution">
    <text evidence="2">The sequence shown here is derived from an EMBL/GenBank/DDBJ whole genome shotgun (WGS) entry which is preliminary data.</text>
</comment>
<dbReference type="PROSITE" id="PS51257">
    <property type="entry name" value="PROKAR_LIPOPROTEIN"/>
    <property type="match status" value="1"/>
</dbReference>
<keyword evidence="1" id="KW-0732">Signal</keyword>
<dbReference type="RefSeq" id="WP_146456589.1">
    <property type="nucleotide sequence ID" value="NZ_SJPW01000002.1"/>
</dbReference>
<protein>
    <recommendedName>
        <fullName evidence="4">Secreted protein</fullName>
    </recommendedName>
</protein>